<dbReference type="SUPFAM" id="SSF109854">
    <property type="entry name" value="DinB/YfiT-like putative metalloenzymes"/>
    <property type="match status" value="1"/>
</dbReference>
<gene>
    <name evidence="2" type="ORF">HNV11_15040</name>
</gene>
<dbReference type="RefSeq" id="WP_171740448.1">
    <property type="nucleotide sequence ID" value="NZ_CP053435.1"/>
</dbReference>
<accession>A0A6M5YAQ9</accession>
<evidence type="ECO:0000313" key="2">
    <source>
        <dbReference type="EMBL" id="QJW90604.1"/>
    </source>
</evidence>
<sequence length="167" mass="18589">MPQTTQSVADATSAVQQQLSQLLTGRNAHQSFEDAINGLPASLRGIKPDKLPYSIWQLVDHIRIAQWDILAFSRDANHQSPSWPDGYWSKDVAPPDDAAWEEAVEQIRQDRDAFIALLQDSGQDLYAPFPHGDGQNLLREALLIADHTAYHVGEIIIIRRLLGAWGG</sequence>
<proteinExistence type="predicted"/>
<dbReference type="InterPro" id="IPR034660">
    <property type="entry name" value="DinB/YfiT-like"/>
</dbReference>
<dbReference type="Gene3D" id="1.20.120.450">
    <property type="entry name" value="dinb family like domain"/>
    <property type="match status" value="1"/>
</dbReference>
<evidence type="ECO:0000259" key="1">
    <source>
        <dbReference type="Pfam" id="PF12867"/>
    </source>
</evidence>
<dbReference type="Proteomes" id="UP000502756">
    <property type="component" value="Chromosome"/>
</dbReference>
<keyword evidence="3" id="KW-1185">Reference proteome</keyword>
<organism evidence="2 3">
    <name type="scientific">Spirosoma taeanense</name>
    <dbReference type="NCBI Taxonomy" id="2735870"/>
    <lineage>
        <taxon>Bacteria</taxon>
        <taxon>Pseudomonadati</taxon>
        <taxon>Bacteroidota</taxon>
        <taxon>Cytophagia</taxon>
        <taxon>Cytophagales</taxon>
        <taxon>Cytophagaceae</taxon>
        <taxon>Spirosoma</taxon>
    </lineage>
</organism>
<dbReference type="EMBL" id="CP053435">
    <property type="protein sequence ID" value="QJW90604.1"/>
    <property type="molecule type" value="Genomic_DNA"/>
</dbReference>
<dbReference type="AlphaFoldDB" id="A0A6M5YAQ9"/>
<dbReference type="KEGG" id="stae:HNV11_15040"/>
<evidence type="ECO:0000313" key="3">
    <source>
        <dbReference type="Proteomes" id="UP000502756"/>
    </source>
</evidence>
<dbReference type="Pfam" id="PF12867">
    <property type="entry name" value="DinB_2"/>
    <property type="match status" value="1"/>
</dbReference>
<reference evidence="2 3" key="1">
    <citation type="submission" date="2020-05" db="EMBL/GenBank/DDBJ databases">
        <title>Genome sequencing of Spirosoma sp. TS118.</title>
        <authorList>
            <person name="Lee J.-H."/>
            <person name="Jeong S."/>
            <person name="Zhao L."/>
            <person name="Jung J.-H."/>
            <person name="Kim M.-K."/>
            <person name="Lim S."/>
        </authorList>
    </citation>
    <scope>NUCLEOTIDE SEQUENCE [LARGE SCALE GENOMIC DNA]</scope>
    <source>
        <strain evidence="2 3">TS118</strain>
    </source>
</reference>
<feature type="domain" description="DinB-like" evidence="1">
    <location>
        <begin position="28"/>
        <end position="155"/>
    </location>
</feature>
<protein>
    <submittedName>
        <fullName evidence="2">DinB family protein</fullName>
    </submittedName>
</protein>
<dbReference type="InterPro" id="IPR024775">
    <property type="entry name" value="DinB-like"/>
</dbReference>
<name>A0A6M5YAQ9_9BACT</name>